<evidence type="ECO:0000256" key="3">
    <source>
        <dbReference type="ARBA" id="ARBA00022989"/>
    </source>
</evidence>
<proteinExistence type="predicted"/>
<dbReference type="PROSITE" id="PS51257">
    <property type="entry name" value="PROKAR_LIPOPROTEIN"/>
    <property type="match status" value="1"/>
</dbReference>
<evidence type="ECO:0000256" key="4">
    <source>
        <dbReference type="ARBA" id="ARBA00023136"/>
    </source>
</evidence>
<feature type="chain" id="PRO_5039169491" evidence="5">
    <location>
        <begin position="23"/>
        <end position="84"/>
    </location>
</feature>
<keyword evidence="5" id="KW-0732">Signal</keyword>
<protein>
    <submittedName>
        <fullName evidence="6">Phage holin</fullName>
    </submittedName>
</protein>
<reference evidence="6 7" key="1">
    <citation type="submission" date="2018-02" db="EMBL/GenBank/DDBJ databases">
        <title>Complete genome sequencing of Faecalibacterium prausnitzii strains isolated from the human gut.</title>
        <authorList>
            <person name="Fitzgerald B.C."/>
            <person name="Shkoporov A.N."/>
            <person name="Ross P.R."/>
            <person name="Hill C."/>
        </authorList>
    </citation>
    <scope>NUCLEOTIDE SEQUENCE [LARGE SCALE GENOMIC DNA]</scope>
    <source>
        <strain evidence="6 7">APC923/51-1</strain>
    </source>
</reference>
<evidence type="ECO:0000256" key="1">
    <source>
        <dbReference type="ARBA" id="ARBA00004370"/>
    </source>
</evidence>
<evidence type="ECO:0000256" key="5">
    <source>
        <dbReference type="SAM" id="SignalP"/>
    </source>
</evidence>
<keyword evidence="4" id="KW-0472">Membrane</keyword>
<comment type="subcellular location">
    <subcellularLocation>
        <location evidence="1">Membrane</location>
    </subcellularLocation>
</comment>
<comment type="caution">
    <text evidence="6">The sequence shown here is derived from an EMBL/GenBank/DDBJ whole genome shotgun (WGS) entry which is preliminary data.</text>
</comment>
<dbReference type="RefSeq" id="WP_112090740.1">
    <property type="nucleotide sequence ID" value="NZ_JAWHPV010000010.1"/>
</dbReference>
<organism evidence="6 7">
    <name type="scientific">Faecalibacterium prausnitzii</name>
    <dbReference type="NCBI Taxonomy" id="853"/>
    <lineage>
        <taxon>Bacteria</taxon>
        <taxon>Bacillati</taxon>
        <taxon>Bacillota</taxon>
        <taxon>Clostridia</taxon>
        <taxon>Eubacteriales</taxon>
        <taxon>Oscillospiraceae</taxon>
        <taxon>Faecalibacterium</taxon>
    </lineage>
</organism>
<dbReference type="InterPro" id="IPR006479">
    <property type="entry name" value="Holin"/>
</dbReference>
<evidence type="ECO:0000256" key="2">
    <source>
        <dbReference type="ARBA" id="ARBA00022692"/>
    </source>
</evidence>
<dbReference type="GO" id="GO:0016020">
    <property type="term" value="C:membrane"/>
    <property type="evidence" value="ECO:0007669"/>
    <property type="project" value="UniProtKB-SubCell"/>
</dbReference>
<dbReference type="Proteomes" id="UP000251281">
    <property type="component" value="Unassembled WGS sequence"/>
</dbReference>
<dbReference type="Pfam" id="PF04688">
    <property type="entry name" value="Holin_SPP1"/>
    <property type="match status" value="1"/>
</dbReference>
<dbReference type="EMBL" id="PRLD01000005">
    <property type="protein sequence ID" value="RAW57900.1"/>
    <property type="molecule type" value="Genomic_DNA"/>
</dbReference>
<dbReference type="NCBIfam" id="TIGR01592">
    <property type="entry name" value="holin_SPP1"/>
    <property type="match status" value="1"/>
</dbReference>
<feature type="signal peptide" evidence="5">
    <location>
        <begin position="1"/>
        <end position="22"/>
    </location>
</feature>
<gene>
    <name evidence="6" type="ORF">C4N24_06290</name>
</gene>
<name>A0A329U9R7_9FIRM</name>
<accession>A0A329U9R7</accession>
<evidence type="ECO:0000313" key="6">
    <source>
        <dbReference type="EMBL" id="RAW57900.1"/>
    </source>
</evidence>
<evidence type="ECO:0000313" key="7">
    <source>
        <dbReference type="Proteomes" id="UP000251281"/>
    </source>
</evidence>
<sequence length="84" mass="8930">MNDTHCKISAATLARTAALALALTNQVLSACGKPMLPIESATVEQLVTTGLTVAAALAGWWKNNSFTPEAIEADGYLEKLRKEK</sequence>
<keyword evidence="2" id="KW-0812">Transmembrane</keyword>
<keyword evidence="3" id="KW-1133">Transmembrane helix</keyword>
<dbReference type="AlphaFoldDB" id="A0A329U9R7"/>